<dbReference type="Pfam" id="PF00505">
    <property type="entry name" value="HMG_box"/>
    <property type="match status" value="1"/>
</dbReference>
<dbReference type="GO" id="GO:0005634">
    <property type="term" value="C:nucleus"/>
    <property type="evidence" value="ECO:0007669"/>
    <property type="project" value="UniProtKB-UniRule"/>
</dbReference>
<evidence type="ECO:0000313" key="7">
    <source>
        <dbReference type="Proteomes" id="UP000777482"/>
    </source>
</evidence>
<protein>
    <recommendedName>
        <fullName evidence="5">HMG box domain-containing protein</fullName>
    </recommendedName>
</protein>
<feature type="region of interest" description="Disordered" evidence="4">
    <location>
        <begin position="96"/>
        <end position="171"/>
    </location>
</feature>
<evidence type="ECO:0000259" key="5">
    <source>
        <dbReference type="PROSITE" id="PS50118"/>
    </source>
</evidence>
<dbReference type="Gene3D" id="1.10.30.10">
    <property type="entry name" value="High mobility group box domain"/>
    <property type="match status" value="1"/>
</dbReference>
<name>A0A9P6W5Q1_RHOMI</name>
<comment type="caution">
    <text evidence="6">The sequence shown here is derived from an EMBL/GenBank/DDBJ whole genome shotgun (WGS) entry which is preliminary data.</text>
</comment>
<dbReference type="InterPro" id="IPR050140">
    <property type="entry name" value="SRY-related_HMG-box_TF-like"/>
</dbReference>
<dbReference type="PANTHER" id="PTHR10270:SF161">
    <property type="entry name" value="SEX-DETERMINING REGION Y PROTEIN"/>
    <property type="match status" value="1"/>
</dbReference>
<dbReference type="SUPFAM" id="SSF47095">
    <property type="entry name" value="HMG-box"/>
    <property type="match status" value="1"/>
</dbReference>
<keyword evidence="7" id="KW-1185">Reference proteome</keyword>
<dbReference type="Proteomes" id="UP000777482">
    <property type="component" value="Unassembled WGS sequence"/>
</dbReference>
<dbReference type="CDD" id="cd01389">
    <property type="entry name" value="HMG-box_ROX1-like"/>
    <property type="match status" value="1"/>
</dbReference>
<feature type="region of interest" description="Disordered" evidence="4">
    <location>
        <begin position="1"/>
        <end position="45"/>
    </location>
</feature>
<feature type="compositionally biased region" description="Pro residues" evidence="4">
    <location>
        <begin position="158"/>
        <end position="167"/>
    </location>
</feature>
<evidence type="ECO:0000256" key="3">
    <source>
        <dbReference type="PROSITE-ProRule" id="PRU00267"/>
    </source>
</evidence>
<sequence length="321" mass="35657">MDSPATHTAASNEASTSQSAAAPRPAHPRSHRRKDGQPPRPPNAWICYRAARSQELRAQPEYARVAQSEISKIIARLWRDEDPAVRRSYELEAQELKRVHREQYPDYTYSRKTSKAPAAARPGRSAAQRRTSSEDDAPLPDPSSSRLDTTPAAYSQPSLPPLAPPAPSAASATHADYLPRLNPYPYPFRFATDTASQGFEAYAPSLADWGSQKFSMPPPPSSARQPVAAVRPPAPPVAHQNYPPPPPQHHQYPNVTTQMTPHYQNGAVPSYRPFQSYGNSSYDYRPSHAHRPIPMQPAPEQLWRHGVEEEAHVALPWSSSY</sequence>
<feature type="compositionally biased region" description="Polar residues" evidence="4">
    <location>
        <begin position="1"/>
        <end position="18"/>
    </location>
</feature>
<reference evidence="6 7" key="1">
    <citation type="submission" date="2020-11" db="EMBL/GenBank/DDBJ databases">
        <title>Kefir isolates.</title>
        <authorList>
            <person name="Marcisauskas S."/>
            <person name="Kim Y."/>
            <person name="Blasche S."/>
        </authorList>
    </citation>
    <scope>NUCLEOTIDE SEQUENCE [LARGE SCALE GENOMIC DNA]</scope>
    <source>
        <strain evidence="6 7">KR</strain>
    </source>
</reference>
<gene>
    <name evidence="6" type="ORF">C6P46_000918</name>
</gene>
<feature type="DNA-binding region" description="HMG box" evidence="3">
    <location>
        <begin position="38"/>
        <end position="108"/>
    </location>
</feature>
<organism evidence="6 7">
    <name type="scientific">Rhodotorula mucilaginosa</name>
    <name type="common">Yeast</name>
    <name type="synonym">Rhodotorula rubra</name>
    <dbReference type="NCBI Taxonomy" id="5537"/>
    <lineage>
        <taxon>Eukaryota</taxon>
        <taxon>Fungi</taxon>
        <taxon>Dikarya</taxon>
        <taxon>Basidiomycota</taxon>
        <taxon>Pucciniomycotina</taxon>
        <taxon>Microbotryomycetes</taxon>
        <taxon>Sporidiobolales</taxon>
        <taxon>Sporidiobolaceae</taxon>
        <taxon>Rhodotorula</taxon>
    </lineage>
</organism>
<proteinExistence type="predicted"/>
<keyword evidence="1 3" id="KW-0238">DNA-binding</keyword>
<dbReference type="GO" id="GO:0030154">
    <property type="term" value="P:cell differentiation"/>
    <property type="evidence" value="ECO:0007669"/>
    <property type="project" value="TreeGrafter"/>
</dbReference>
<dbReference type="EMBL" id="PUHQ01000012">
    <property type="protein sequence ID" value="KAG0664781.1"/>
    <property type="molecule type" value="Genomic_DNA"/>
</dbReference>
<evidence type="ECO:0000256" key="2">
    <source>
        <dbReference type="ARBA" id="ARBA00023163"/>
    </source>
</evidence>
<dbReference type="AlphaFoldDB" id="A0A9P6W5Q1"/>
<feature type="domain" description="HMG box" evidence="5">
    <location>
        <begin position="38"/>
        <end position="108"/>
    </location>
</feature>
<dbReference type="SMART" id="SM00398">
    <property type="entry name" value="HMG"/>
    <property type="match status" value="1"/>
</dbReference>
<dbReference type="InterPro" id="IPR009071">
    <property type="entry name" value="HMG_box_dom"/>
</dbReference>
<evidence type="ECO:0000313" key="6">
    <source>
        <dbReference type="EMBL" id="KAG0664781.1"/>
    </source>
</evidence>
<dbReference type="PANTHER" id="PTHR10270">
    <property type="entry name" value="SOX TRANSCRIPTION FACTOR"/>
    <property type="match status" value="1"/>
</dbReference>
<dbReference type="PROSITE" id="PS50118">
    <property type="entry name" value="HMG_BOX_2"/>
    <property type="match status" value="1"/>
</dbReference>
<evidence type="ECO:0000256" key="4">
    <source>
        <dbReference type="SAM" id="MobiDB-lite"/>
    </source>
</evidence>
<keyword evidence="2" id="KW-0804">Transcription</keyword>
<dbReference type="InterPro" id="IPR036910">
    <property type="entry name" value="HMG_box_dom_sf"/>
</dbReference>
<feature type="compositionally biased region" description="Low complexity" evidence="4">
    <location>
        <begin position="116"/>
        <end position="130"/>
    </location>
</feature>
<dbReference type="GO" id="GO:0000978">
    <property type="term" value="F:RNA polymerase II cis-regulatory region sequence-specific DNA binding"/>
    <property type="evidence" value="ECO:0007669"/>
    <property type="project" value="TreeGrafter"/>
</dbReference>
<evidence type="ECO:0000256" key="1">
    <source>
        <dbReference type="ARBA" id="ARBA00023125"/>
    </source>
</evidence>
<keyword evidence="3" id="KW-0539">Nucleus</keyword>
<dbReference type="GO" id="GO:0001228">
    <property type="term" value="F:DNA-binding transcription activator activity, RNA polymerase II-specific"/>
    <property type="evidence" value="ECO:0007669"/>
    <property type="project" value="TreeGrafter"/>
</dbReference>
<dbReference type="OrthoDB" id="6247875at2759"/>
<accession>A0A9P6W5Q1</accession>